<dbReference type="EMBL" id="JAGQLK010000206">
    <property type="protein sequence ID" value="MCA9383998.1"/>
    <property type="molecule type" value="Genomic_DNA"/>
</dbReference>
<dbReference type="Gene3D" id="3.20.70.20">
    <property type="match status" value="1"/>
</dbReference>
<evidence type="ECO:0000256" key="2">
    <source>
        <dbReference type="ARBA" id="ARBA00007405"/>
    </source>
</evidence>
<evidence type="ECO:0000256" key="5">
    <source>
        <dbReference type="ARBA" id="ARBA00022628"/>
    </source>
</evidence>
<keyword evidence="8" id="KW-0560">Oxidoreductase</keyword>
<dbReference type="Proteomes" id="UP000783287">
    <property type="component" value="Unassembled WGS sequence"/>
</dbReference>
<comment type="catalytic activity">
    <reaction evidence="12">
        <text>a 2'-deoxyribonucleoside 5'-diphosphate + [thioredoxin]-disulfide + H2O = a ribonucleoside 5'-diphosphate + [thioredoxin]-dithiol</text>
        <dbReference type="Rhea" id="RHEA:23252"/>
        <dbReference type="Rhea" id="RHEA-COMP:10698"/>
        <dbReference type="Rhea" id="RHEA-COMP:10700"/>
        <dbReference type="ChEBI" id="CHEBI:15377"/>
        <dbReference type="ChEBI" id="CHEBI:29950"/>
        <dbReference type="ChEBI" id="CHEBI:50058"/>
        <dbReference type="ChEBI" id="CHEBI:57930"/>
        <dbReference type="ChEBI" id="CHEBI:73316"/>
        <dbReference type="EC" id="1.17.4.1"/>
    </reaction>
</comment>
<evidence type="ECO:0000256" key="8">
    <source>
        <dbReference type="ARBA" id="ARBA00023002"/>
    </source>
</evidence>
<dbReference type="InterPro" id="IPR050862">
    <property type="entry name" value="RdRp_reductase_class-2"/>
</dbReference>
<sequence>SKTINLPSTASWEDIARVYMRAYDTGCKGITIFRDGSKDPALQVGTKDKKEEKKEAEPKVIIKEVPARNQILLRDRPDVITGYTYKVNTDQGHLYLTVNEDETGIFEVFLSISKSGSYTAGYTQAVGRLVSTALRSGIKPDVIIDQLLGIRTSTPTMNKGGMIVYSVPDAVAKMLKKHISDKSKQMELLKETESKMSIQKAQPQVEEVKKEQVEEQVEVVEQVTQPQVIKHEISIDLEEPKVEVQEEVEDPFSKYTKENKHGDILDCPDCAGELEYAEGCVLCRSCGYSKCG</sequence>
<name>A0A955RJN8_9BACT</name>
<dbReference type="Pfam" id="PF12637">
    <property type="entry name" value="TSCPD"/>
    <property type="match status" value="1"/>
</dbReference>
<accession>A0A955RJN8</accession>
<keyword evidence="7" id="KW-0547">Nucleotide-binding</keyword>
<dbReference type="PANTHER" id="PTHR43371:SF1">
    <property type="entry name" value="RIBONUCLEOSIDE-DIPHOSPHATE REDUCTASE"/>
    <property type="match status" value="1"/>
</dbReference>
<reference evidence="14" key="2">
    <citation type="journal article" date="2021" name="Microbiome">
        <title>Successional dynamics and alternative stable states in a saline activated sludge microbial community over 9 years.</title>
        <authorList>
            <person name="Wang Y."/>
            <person name="Ye J."/>
            <person name="Ju F."/>
            <person name="Liu L."/>
            <person name="Boyd J.A."/>
            <person name="Deng Y."/>
            <person name="Parks D.H."/>
            <person name="Jiang X."/>
            <person name="Yin X."/>
            <person name="Woodcroft B.J."/>
            <person name="Tyson G.W."/>
            <person name="Hugenholtz P."/>
            <person name="Polz M.F."/>
            <person name="Zhang T."/>
        </authorList>
    </citation>
    <scope>NUCLEOTIDE SEQUENCE</scope>
    <source>
        <strain evidence="14">HKST-UBA14</strain>
    </source>
</reference>
<evidence type="ECO:0000259" key="13">
    <source>
        <dbReference type="Pfam" id="PF12637"/>
    </source>
</evidence>
<dbReference type="EC" id="1.17.4.1" evidence="3"/>
<evidence type="ECO:0000256" key="4">
    <source>
        <dbReference type="ARBA" id="ARBA00014409"/>
    </source>
</evidence>
<evidence type="ECO:0000256" key="9">
    <source>
        <dbReference type="ARBA" id="ARBA00023285"/>
    </source>
</evidence>
<evidence type="ECO:0000313" key="14">
    <source>
        <dbReference type="EMBL" id="MCA9383998.1"/>
    </source>
</evidence>
<reference evidence="14" key="1">
    <citation type="submission" date="2020-04" db="EMBL/GenBank/DDBJ databases">
        <authorList>
            <person name="Zhang T."/>
        </authorList>
    </citation>
    <scope>NUCLEOTIDE SEQUENCE</scope>
    <source>
        <strain evidence="14">HKST-UBA14</strain>
    </source>
</reference>
<dbReference type="PANTHER" id="PTHR43371">
    <property type="entry name" value="VITAMIN B12-DEPENDENT RIBONUCLEOTIDE REDUCTASE"/>
    <property type="match status" value="1"/>
</dbReference>
<keyword evidence="5" id="KW-0846">Cobalamin</keyword>
<evidence type="ECO:0000313" key="15">
    <source>
        <dbReference type="Proteomes" id="UP000783287"/>
    </source>
</evidence>
<feature type="non-terminal residue" evidence="14">
    <location>
        <position position="1"/>
    </location>
</feature>
<comment type="similarity">
    <text evidence="2">Belongs to the ribonucleoside diphosphate reductase class-2 family.</text>
</comment>
<dbReference type="GO" id="GO:0004748">
    <property type="term" value="F:ribonucleoside-diphosphate reductase activity, thioredoxin disulfide as acceptor"/>
    <property type="evidence" value="ECO:0007669"/>
    <property type="project" value="UniProtKB-EC"/>
</dbReference>
<dbReference type="AlphaFoldDB" id="A0A955RJN8"/>
<dbReference type="GO" id="GO:0000166">
    <property type="term" value="F:nucleotide binding"/>
    <property type="evidence" value="ECO:0007669"/>
    <property type="project" value="UniProtKB-KW"/>
</dbReference>
<evidence type="ECO:0000256" key="1">
    <source>
        <dbReference type="ARBA" id="ARBA00001922"/>
    </source>
</evidence>
<dbReference type="GO" id="GO:0071897">
    <property type="term" value="P:DNA biosynthetic process"/>
    <property type="evidence" value="ECO:0007669"/>
    <property type="project" value="UniProtKB-KW"/>
</dbReference>
<keyword evidence="9" id="KW-0170">Cobalt</keyword>
<feature type="domain" description="TSCPD" evidence="13">
    <location>
        <begin position="76"/>
        <end position="178"/>
    </location>
</feature>
<evidence type="ECO:0000256" key="11">
    <source>
        <dbReference type="ARBA" id="ARBA00033050"/>
    </source>
</evidence>
<organism evidence="14 15">
    <name type="scientific">Candidatus Dojkabacteria bacterium</name>
    <dbReference type="NCBI Taxonomy" id="2099670"/>
    <lineage>
        <taxon>Bacteria</taxon>
        <taxon>Candidatus Dojkabacteria</taxon>
    </lineage>
</organism>
<evidence type="ECO:0000256" key="3">
    <source>
        <dbReference type="ARBA" id="ARBA00012274"/>
    </source>
</evidence>
<proteinExistence type="inferred from homology"/>
<evidence type="ECO:0000256" key="10">
    <source>
        <dbReference type="ARBA" id="ARBA00025437"/>
    </source>
</evidence>
<comment type="cofactor">
    <cofactor evidence="1">
        <name>adenosylcob(III)alamin</name>
        <dbReference type="ChEBI" id="CHEBI:18408"/>
    </cofactor>
</comment>
<gene>
    <name evidence="14" type="ORF">KC909_06580</name>
</gene>
<evidence type="ECO:0000256" key="7">
    <source>
        <dbReference type="ARBA" id="ARBA00022741"/>
    </source>
</evidence>
<dbReference type="InterPro" id="IPR024434">
    <property type="entry name" value="TSCPD_dom"/>
</dbReference>
<comment type="caution">
    <text evidence="14">The sequence shown here is derived from an EMBL/GenBank/DDBJ whole genome shotgun (WGS) entry which is preliminary data.</text>
</comment>
<evidence type="ECO:0000256" key="6">
    <source>
        <dbReference type="ARBA" id="ARBA00022634"/>
    </source>
</evidence>
<evidence type="ECO:0000256" key="12">
    <source>
        <dbReference type="ARBA" id="ARBA00047754"/>
    </source>
</evidence>
<dbReference type="GO" id="GO:0031419">
    <property type="term" value="F:cobalamin binding"/>
    <property type="evidence" value="ECO:0007669"/>
    <property type="project" value="UniProtKB-KW"/>
</dbReference>
<keyword evidence="6" id="KW-0237">DNA synthesis</keyword>
<protein>
    <recommendedName>
        <fullName evidence="4">Vitamin B12-dependent ribonucleotide reductase</fullName>
        <ecNumber evidence="3">1.17.4.1</ecNumber>
    </recommendedName>
    <alternativeName>
        <fullName evidence="11">Ribonucleoside-diphosphate reductase NrdJ</fullName>
    </alternativeName>
</protein>
<dbReference type="SUPFAM" id="SSF51998">
    <property type="entry name" value="PFL-like glycyl radical enzymes"/>
    <property type="match status" value="1"/>
</dbReference>
<comment type="function">
    <text evidence="10">Catalyzes the reduction of ribonucleotides to deoxyribonucleotides. May function to provide a pool of deoxyribonucleotide precursors for DNA repair during oxygen limitation and/or for immediate growth after restoration of oxygen.</text>
</comment>